<dbReference type="Proteomes" id="UP001206128">
    <property type="component" value="Unassembled WGS sequence"/>
</dbReference>
<evidence type="ECO:0000256" key="2">
    <source>
        <dbReference type="SAM" id="Phobius"/>
    </source>
</evidence>
<accession>A0AAE3KFJ1</accession>
<proteinExistence type="predicted"/>
<sequence>MEWEVSDLPETAIGVVGDFMMGVARDAASSVLTELVAQRLGGSGQGREALELLRQQPDSPDRRQYAASVLASALQDAEFAARLRQLVSGWGAAAPRQAYTASAGVRGDRNTVVGRDITHRKSTSFGGIGVTVVAVVALLLGVGGGAAVTNYWLGSSEAAQGGGNAGTPTRAGSGSPATHSLAPASSARGVPVVAAISPDAGPGGTVATFSANGFQPGEQVRVIWNPGSGGEVTLRDITADPAGAVAVEVAIPKDPYYVNPDDSVEVRANGLTSEKTVNTYFRFTEPVRN</sequence>
<keyword evidence="2" id="KW-0472">Membrane</keyword>
<reference evidence="3" key="1">
    <citation type="submission" date="2022-06" db="EMBL/GenBank/DDBJ databases">
        <title>Genomic Encyclopedia of Archaeal and Bacterial Type Strains, Phase II (KMG-II): from individual species to whole genera.</title>
        <authorList>
            <person name="Goeker M."/>
        </authorList>
    </citation>
    <scope>NUCLEOTIDE SEQUENCE</scope>
    <source>
        <strain evidence="3">DSM 43935</strain>
    </source>
</reference>
<dbReference type="RefSeq" id="WP_253768155.1">
    <property type="nucleotide sequence ID" value="NZ_JAMTCK010000003.1"/>
</dbReference>
<organism evidence="3 4">
    <name type="scientific">Goodfellowiella coeruleoviolacea</name>
    <dbReference type="NCBI Taxonomy" id="334858"/>
    <lineage>
        <taxon>Bacteria</taxon>
        <taxon>Bacillati</taxon>
        <taxon>Actinomycetota</taxon>
        <taxon>Actinomycetes</taxon>
        <taxon>Pseudonocardiales</taxon>
        <taxon>Pseudonocardiaceae</taxon>
        <taxon>Goodfellowiella</taxon>
    </lineage>
</organism>
<dbReference type="AlphaFoldDB" id="A0AAE3KFJ1"/>
<protein>
    <submittedName>
        <fullName evidence="3">Uncharacterized protein</fullName>
    </submittedName>
</protein>
<keyword evidence="2" id="KW-1133">Transmembrane helix</keyword>
<keyword evidence="2" id="KW-0812">Transmembrane</keyword>
<gene>
    <name evidence="3" type="ORF">LX83_001304</name>
</gene>
<feature type="region of interest" description="Disordered" evidence="1">
    <location>
        <begin position="158"/>
        <end position="184"/>
    </location>
</feature>
<feature type="transmembrane region" description="Helical" evidence="2">
    <location>
        <begin position="125"/>
        <end position="153"/>
    </location>
</feature>
<name>A0AAE3KFJ1_9PSEU</name>
<keyword evidence="4" id="KW-1185">Reference proteome</keyword>
<comment type="caution">
    <text evidence="3">The sequence shown here is derived from an EMBL/GenBank/DDBJ whole genome shotgun (WGS) entry which is preliminary data.</text>
</comment>
<evidence type="ECO:0000313" key="3">
    <source>
        <dbReference type="EMBL" id="MCP2164464.1"/>
    </source>
</evidence>
<evidence type="ECO:0000313" key="4">
    <source>
        <dbReference type="Proteomes" id="UP001206128"/>
    </source>
</evidence>
<evidence type="ECO:0000256" key="1">
    <source>
        <dbReference type="SAM" id="MobiDB-lite"/>
    </source>
</evidence>
<dbReference type="EMBL" id="JAMTCK010000003">
    <property type="protein sequence ID" value="MCP2164464.1"/>
    <property type="molecule type" value="Genomic_DNA"/>
</dbReference>
<feature type="compositionally biased region" description="Polar residues" evidence="1">
    <location>
        <begin position="166"/>
        <end position="178"/>
    </location>
</feature>